<evidence type="ECO:0000256" key="10">
    <source>
        <dbReference type="SAM" id="MobiDB-lite"/>
    </source>
</evidence>
<gene>
    <name evidence="13" type="ORF">Rt10032_c04g1933</name>
</gene>
<name>A0A511KD95_RHOTO</name>
<evidence type="ECO:0000256" key="7">
    <source>
        <dbReference type="ARBA" id="ARBA00022989"/>
    </source>
</evidence>
<accession>A0A511KD95</accession>
<feature type="transmembrane region" description="Helical" evidence="11">
    <location>
        <begin position="195"/>
        <end position="214"/>
    </location>
</feature>
<dbReference type="PANTHER" id="PTHR47549">
    <property type="entry name" value="GOLGI APPARATUS MEMBRANE PROTEIN TVP38-RELATED"/>
    <property type="match status" value="1"/>
</dbReference>
<dbReference type="InterPro" id="IPR032816">
    <property type="entry name" value="VTT_dom"/>
</dbReference>
<feature type="region of interest" description="Disordered" evidence="10">
    <location>
        <begin position="333"/>
        <end position="446"/>
    </location>
</feature>
<dbReference type="OrthoDB" id="166803at2759"/>
<evidence type="ECO:0000256" key="1">
    <source>
        <dbReference type="ARBA" id="ARBA00002978"/>
    </source>
</evidence>
<dbReference type="PANTHER" id="PTHR47549:SF2">
    <property type="entry name" value="GOLGI APPARATUS MEMBRANE PROTEIN TVP38"/>
    <property type="match status" value="1"/>
</dbReference>
<feature type="domain" description="VTT" evidence="12">
    <location>
        <begin position="102"/>
        <end position="217"/>
    </location>
</feature>
<dbReference type="EMBL" id="BJWK01000004">
    <property type="protein sequence ID" value="GEM07916.1"/>
    <property type="molecule type" value="Genomic_DNA"/>
</dbReference>
<evidence type="ECO:0000256" key="2">
    <source>
        <dbReference type="ARBA" id="ARBA00004653"/>
    </source>
</evidence>
<comment type="subcellular location">
    <subcellularLocation>
        <location evidence="2">Golgi apparatus membrane</location>
        <topology evidence="2">Multi-pass membrane protein</topology>
    </subcellularLocation>
</comment>
<feature type="transmembrane region" description="Helical" evidence="11">
    <location>
        <begin position="111"/>
        <end position="141"/>
    </location>
</feature>
<evidence type="ECO:0000256" key="11">
    <source>
        <dbReference type="SAM" id="Phobius"/>
    </source>
</evidence>
<evidence type="ECO:0000256" key="3">
    <source>
        <dbReference type="ARBA" id="ARBA00008640"/>
    </source>
</evidence>
<keyword evidence="6 11" id="KW-0812">Transmembrane</keyword>
<evidence type="ECO:0000256" key="9">
    <source>
        <dbReference type="ARBA" id="ARBA00023136"/>
    </source>
</evidence>
<evidence type="ECO:0000256" key="6">
    <source>
        <dbReference type="ARBA" id="ARBA00022692"/>
    </source>
</evidence>
<evidence type="ECO:0000256" key="5">
    <source>
        <dbReference type="ARBA" id="ARBA00020673"/>
    </source>
</evidence>
<protein>
    <recommendedName>
        <fullName evidence="4">Golgi apparatus membrane protein TVP38</fullName>
    </recommendedName>
    <alternativeName>
        <fullName evidence="5">Golgi apparatus membrane protein tvp38</fullName>
    </alternativeName>
</protein>
<keyword evidence="9 11" id="KW-0472">Membrane</keyword>
<proteinExistence type="inferred from homology"/>
<dbReference type="GO" id="GO:0000139">
    <property type="term" value="C:Golgi membrane"/>
    <property type="evidence" value="ECO:0007669"/>
    <property type="project" value="UniProtKB-SubCell"/>
</dbReference>
<organism evidence="13 14">
    <name type="scientific">Rhodotorula toruloides</name>
    <name type="common">Yeast</name>
    <name type="synonym">Rhodosporidium toruloides</name>
    <dbReference type="NCBI Taxonomy" id="5286"/>
    <lineage>
        <taxon>Eukaryota</taxon>
        <taxon>Fungi</taxon>
        <taxon>Dikarya</taxon>
        <taxon>Basidiomycota</taxon>
        <taxon>Pucciniomycotina</taxon>
        <taxon>Microbotryomycetes</taxon>
        <taxon>Sporidiobolales</taxon>
        <taxon>Sporidiobolaceae</taxon>
        <taxon>Rhodotorula</taxon>
    </lineage>
</organism>
<feature type="compositionally biased region" description="Gly residues" evidence="10">
    <location>
        <begin position="364"/>
        <end position="374"/>
    </location>
</feature>
<feature type="transmembrane region" description="Helical" evidence="11">
    <location>
        <begin position="153"/>
        <end position="175"/>
    </location>
</feature>
<keyword evidence="7 11" id="KW-1133">Transmembrane helix</keyword>
<reference evidence="13 14" key="1">
    <citation type="submission" date="2019-07" db="EMBL/GenBank/DDBJ databases">
        <title>Rhodotorula toruloides NBRC10032 genome sequencing.</title>
        <authorList>
            <person name="Shida Y."/>
            <person name="Takaku H."/>
            <person name="Ogasawara W."/>
            <person name="Mori K."/>
        </authorList>
    </citation>
    <scope>NUCLEOTIDE SEQUENCE [LARGE SCALE GENOMIC DNA]</scope>
    <source>
        <strain evidence="13 14">NBRC10032</strain>
    </source>
</reference>
<feature type="transmembrane region" description="Helical" evidence="11">
    <location>
        <begin position="82"/>
        <end position="99"/>
    </location>
</feature>
<dbReference type="Pfam" id="PF09335">
    <property type="entry name" value="VTT_dom"/>
    <property type="match status" value="1"/>
</dbReference>
<evidence type="ECO:0000313" key="14">
    <source>
        <dbReference type="Proteomes" id="UP000321518"/>
    </source>
</evidence>
<dbReference type="AlphaFoldDB" id="A0A511KD95"/>
<dbReference type="Proteomes" id="UP000321518">
    <property type="component" value="Unassembled WGS sequence"/>
</dbReference>
<comment type="function">
    <text evidence="1">Golgi membrane protein involved in vesicular trafficking and spindle migration.</text>
</comment>
<keyword evidence="8" id="KW-0333">Golgi apparatus</keyword>
<evidence type="ECO:0000256" key="8">
    <source>
        <dbReference type="ARBA" id="ARBA00023034"/>
    </source>
</evidence>
<evidence type="ECO:0000259" key="12">
    <source>
        <dbReference type="Pfam" id="PF09335"/>
    </source>
</evidence>
<sequence>MGLSNWAREEWTEAKEAGSEIWRFVRTHNWKQSARNSVKRKYWLWWVAGAAGIAAVVLLAIYRDTIVEKFEPHKEDIVKLPMSWLIPIAILVILSFPPLGGHEIVLLVVGLIWGVWIGFAIACAGTFIGEVLCFFAFKYFLTGHAAKIEQKSIFYACIARLMRHGGLWIIIVVRFSAVPGHVVTAVQSTVGMSVWIYSIAIIASLPKQLAVVYLGYMFGVSKQTTDPANVHKQRVISLSVFFGTAVATVLALYIVYLRARRYYPEVLRDMEKSSLASNPFDPEHFVESAPALHRRSSLAEAAFDGDGGLAYIAPQNQDGKAIGMVRTESGRWRAVAEEEEDEEDGGAWSAKSPAVRGDTAWQDGGVGGNEGGNEGLDSVPRLGYDAQPQQGRYGHLPLRGASEDQYGLPPSEGAIAYQPPSDAQERYWPVGRQGGGGQYGATGASR</sequence>
<evidence type="ECO:0000313" key="13">
    <source>
        <dbReference type="EMBL" id="GEM07916.1"/>
    </source>
</evidence>
<feature type="transmembrane region" description="Helical" evidence="11">
    <location>
        <begin position="43"/>
        <end position="62"/>
    </location>
</feature>
<comment type="similarity">
    <text evidence="3">Belongs to the TVP38/TMEM64 family.</text>
</comment>
<dbReference type="InterPro" id="IPR051076">
    <property type="entry name" value="Golgi_membrane_TVP38/TMEM64"/>
</dbReference>
<feature type="transmembrane region" description="Helical" evidence="11">
    <location>
        <begin position="235"/>
        <end position="256"/>
    </location>
</feature>
<comment type="caution">
    <text evidence="13">The sequence shown here is derived from an EMBL/GenBank/DDBJ whole genome shotgun (WGS) entry which is preliminary data.</text>
</comment>
<evidence type="ECO:0000256" key="4">
    <source>
        <dbReference type="ARBA" id="ARBA00013533"/>
    </source>
</evidence>